<dbReference type="AlphaFoldDB" id="A0A917UNX5"/>
<reference evidence="1" key="2">
    <citation type="submission" date="2020-09" db="EMBL/GenBank/DDBJ databases">
        <authorList>
            <person name="Sun Q."/>
            <person name="Zhou Y."/>
        </authorList>
    </citation>
    <scope>NUCLEOTIDE SEQUENCE</scope>
    <source>
        <strain evidence="1">CGMCC 4.7272</strain>
    </source>
</reference>
<protein>
    <submittedName>
        <fullName evidence="1">Uncharacterized protein</fullName>
    </submittedName>
</protein>
<gene>
    <name evidence="1" type="ORF">GCM10012282_80380</name>
</gene>
<reference evidence="1" key="1">
    <citation type="journal article" date="2014" name="Int. J. Syst. Evol. Microbiol.">
        <title>Complete genome sequence of Corynebacterium casei LMG S-19264T (=DSM 44701T), isolated from a smear-ripened cheese.</title>
        <authorList>
            <consortium name="US DOE Joint Genome Institute (JGI-PGF)"/>
            <person name="Walter F."/>
            <person name="Albersmeier A."/>
            <person name="Kalinowski J."/>
            <person name="Ruckert C."/>
        </authorList>
    </citation>
    <scope>NUCLEOTIDE SEQUENCE</scope>
    <source>
        <strain evidence="1">CGMCC 4.7272</strain>
    </source>
</reference>
<name>A0A917UNX5_9ACTN</name>
<proteinExistence type="predicted"/>
<accession>A0A917UNX5</accession>
<sequence>MTHVRSACSPLSRTMALLITAALTFSLAVTFTLTSAKQAVACQIASKLPGKWYSSDDRLSRILVWVSDSCGLYIQAYSTCDHDATKDCVWDKGRSKELFPSKYVAGARYAIYKWNNASEQLLLRPESTGLSVQERIDWSSGATEHFTVHMHR</sequence>
<dbReference type="Proteomes" id="UP000625682">
    <property type="component" value="Unassembled WGS sequence"/>
</dbReference>
<comment type="caution">
    <text evidence="1">The sequence shown here is derived from an EMBL/GenBank/DDBJ whole genome shotgun (WGS) entry which is preliminary data.</text>
</comment>
<evidence type="ECO:0000313" key="2">
    <source>
        <dbReference type="Proteomes" id="UP000625682"/>
    </source>
</evidence>
<keyword evidence="2" id="KW-1185">Reference proteome</keyword>
<organism evidence="1 2">
    <name type="scientific">Streptomyces lacrimifluminis</name>
    <dbReference type="NCBI Taxonomy" id="1500077"/>
    <lineage>
        <taxon>Bacteria</taxon>
        <taxon>Bacillati</taxon>
        <taxon>Actinomycetota</taxon>
        <taxon>Actinomycetes</taxon>
        <taxon>Kitasatosporales</taxon>
        <taxon>Streptomycetaceae</taxon>
        <taxon>Streptomyces</taxon>
    </lineage>
</organism>
<evidence type="ECO:0000313" key="1">
    <source>
        <dbReference type="EMBL" id="GGJ71436.1"/>
    </source>
</evidence>
<dbReference type="EMBL" id="BMMU01000069">
    <property type="protein sequence ID" value="GGJ71436.1"/>
    <property type="molecule type" value="Genomic_DNA"/>
</dbReference>